<evidence type="ECO:0000259" key="3">
    <source>
        <dbReference type="PROSITE" id="PS50110"/>
    </source>
</evidence>
<dbReference type="CDD" id="cd17554">
    <property type="entry name" value="REC_TrrA-like"/>
    <property type="match status" value="1"/>
</dbReference>
<evidence type="ECO:0000256" key="2">
    <source>
        <dbReference type="PROSITE-ProRule" id="PRU00169"/>
    </source>
</evidence>
<dbReference type="PANTHER" id="PTHR44591">
    <property type="entry name" value="STRESS RESPONSE REGULATOR PROTEIN 1"/>
    <property type="match status" value="1"/>
</dbReference>
<reference evidence="4 5" key="1">
    <citation type="submission" date="2024-09" db="EMBL/GenBank/DDBJ databases">
        <authorList>
            <person name="D'Angelo T."/>
        </authorList>
    </citation>
    <scope>NUCLEOTIDE SEQUENCE [LARGE SCALE GENOMIC DNA]</scope>
    <source>
        <strain evidence="4">SAG AM-311-F02</strain>
    </source>
</reference>
<dbReference type="Proteomes" id="UP001594288">
    <property type="component" value="Unassembled WGS sequence"/>
</dbReference>
<sequence length="118" mass="13009">MAKVLVVDDDQSLRLLYQKELADDGHQVTTVPSGKDALETISQDRPDVVVLDIKMEEMDGLAVLDEIMKVDKTIPVILNTAYSTFKSDFTTWSAEAYVVKSSDLSELKRTIAEVTAGS</sequence>
<protein>
    <submittedName>
        <fullName evidence="4">Response regulator</fullName>
    </submittedName>
</protein>
<name>A0ABV6YP51_UNCEI</name>
<dbReference type="Gene3D" id="3.40.50.2300">
    <property type="match status" value="1"/>
</dbReference>
<accession>A0ABV6YP51</accession>
<keyword evidence="5" id="KW-1185">Reference proteome</keyword>
<keyword evidence="1 2" id="KW-0597">Phosphoprotein</keyword>
<dbReference type="InterPro" id="IPR001789">
    <property type="entry name" value="Sig_transdc_resp-reg_receiver"/>
</dbReference>
<evidence type="ECO:0000313" key="4">
    <source>
        <dbReference type="EMBL" id="MFC1799836.1"/>
    </source>
</evidence>
<dbReference type="PROSITE" id="PS50110">
    <property type="entry name" value="RESPONSE_REGULATORY"/>
    <property type="match status" value="1"/>
</dbReference>
<evidence type="ECO:0000313" key="5">
    <source>
        <dbReference type="Proteomes" id="UP001594288"/>
    </source>
</evidence>
<dbReference type="InterPro" id="IPR050595">
    <property type="entry name" value="Bact_response_regulator"/>
</dbReference>
<proteinExistence type="predicted"/>
<dbReference type="SUPFAM" id="SSF52172">
    <property type="entry name" value="CheY-like"/>
    <property type="match status" value="1"/>
</dbReference>
<dbReference type="Pfam" id="PF00072">
    <property type="entry name" value="Response_reg"/>
    <property type="match status" value="1"/>
</dbReference>
<comment type="caution">
    <text evidence="4">The sequence shown here is derived from an EMBL/GenBank/DDBJ whole genome shotgun (WGS) entry which is preliminary data.</text>
</comment>
<feature type="domain" description="Response regulatory" evidence="3">
    <location>
        <begin position="3"/>
        <end position="115"/>
    </location>
</feature>
<dbReference type="PANTHER" id="PTHR44591:SF18">
    <property type="entry name" value="REGULATORY PROTEIN"/>
    <property type="match status" value="1"/>
</dbReference>
<feature type="modified residue" description="4-aspartylphosphate" evidence="2">
    <location>
        <position position="52"/>
    </location>
</feature>
<dbReference type="EMBL" id="JBHPEI010000035">
    <property type="protein sequence ID" value="MFC1799836.1"/>
    <property type="molecule type" value="Genomic_DNA"/>
</dbReference>
<organism evidence="4 5">
    <name type="scientific">Eiseniibacteriota bacterium</name>
    <dbReference type="NCBI Taxonomy" id="2212470"/>
    <lineage>
        <taxon>Bacteria</taxon>
        <taxon>Candidatus Eiseniibacteriota</taxon>
    </lineage>
</organism>
<dbReference type="SMART" id="SM00448">
    <property type="entry name" value="REC"/>
    <property type="match status" value="1"/>
</dbReference>
<dbReference type="InterPro" id="IPR011006">
    <property type="entry name" value="CheY-like_superfamily"/>
</dbReference>
<evidence type="ECO:0000256" key="1">
    <source>
        <dbReference type="ARBA" id="ARBA00022553"/>
    </source>
</evidence>
<gene>
    <name evidence="4" type="ORF">ACFL2Z_02885</name>
</gene>